<comment type="caution">
    <text evidence="2">The sequence shown here is derived from an EMBL/GenBank/DDBJ whole genome shotgun (WGS) entry which is preliminary data.</text>
</comment>
<keyword evidence="3" id="KW-1185">Reference proteome</keyword>
<proteinExistence type="predicted"/>
<dbReference type="EMBL" id="CAMGYJ010000009">
    <property type="protein sequence ID" value="CAI0470598.1"/>
    <property type="molecule type" value="Genomic_DNA"/>
</dbReference>
<reference evidence="2" key="1">
    <citation type="submission" date="2022-08" db="EMBL/GenBank/DDBJ databases">
        <authorList>
            <person name="Gutierrez-Valencia J."/>
        </authorList>
    </citation>
    <scope>NUCLEOTIDE SEQUENCE</scope>
</reference>
<dbReference type="InterPro" id="IPR001810">
    <property type="entry name" value="F-box_dom"/>
</dbReference>
<evidence type="ECO:0000313" key="3">
    <source>
        <dbReference type="Proteomes" id="UP001154282"/>
    </source>
</evidence>
<dbReference type="AlphaFoldDB" id="A0AAV0PIA5"/>
<dbReference type="InterPro" id="IPR055336">
    <property type="entry name" value="At4g00755-like"/>
</dbReference>
<dbReference type="Pfam" id="PF12937">
    <property type="entry name" value="F-box-like"/>
    <property type="match status" value="1"/>
</dbReference>
<dbReference type="PANTHER" id="PTHR39741:SF14">
    <property type="entry name" value="F-BOX DOMAIN-CONTAINING PROTEIN"/>
    <property type="match status" value="1"/>
</dbReference>
<dbReference type="PANTHER" id="PTHR39741">
    <property type="entry name" value="F-BOX DOMAIN CONTAINING PROTEIN, EXPRESSED"/>
    <property type="match status" value="1"/>
</dbReference>
<evidence type="ECO:0000313" key="2">
    <source>
        <dbReference type="EMBL" id="CAI0470598.1"/>
    </source>
</evidence>
<feature type="domain" description="F-box" evidence="1">
    <location>
        <begin position="35"/>
        <end position="75"/>
    </location>
</feature>
<organism evidence="2 3">
    <name type="scientific">Linum tenue</name>
    <dbReference type="NCBI Taxonomy" id="586396"/>
    <lineage>
        <taxon>Eukaryota</taxon>
        <taxon>Viridiplantae</taxon>
        <taxon>Streptophyta</taxon>
        <taxon>Embryophyta</taxon>
        <taxon>Tracheophyta</taxon>
        <taxon>Spermatophyta</taxon>
        <taxon>Magnoliopsida</taxon>
        <taxon>eudicotyledons</taxon>
        <taxon>Gunneridae</taxon>
        <taxon>Pentapetalae</taxon>
        <taxon>rosids</taxon>
        <taxon>fabids</taxon>
        <taxon>Malpighiales</taxon>
        <taxon>Linaceae</taxon>
        <taxon>Linum</taxon>
    </lineage>
</organism>
<dbReference type="Gene3D" id="1.20.1280.50">
    <property type="match status" value="1"/>
</dbReference>
<dbReference type="InterPro" id="IPR036047">
    <property type="entry name" value="F-box-like_dom_sf"/>
</dbReference>
<accession>A0AAV0PIA5</accession>
<protein>
    <recommendedName>
        <fullName evidence="1">F-box domain-containing protein</fullName>
    </recommendedName>
</protein>
<sequence length="386" mass="43716">MFQKGKIQRGFPSFSSTISSAMGSGMDFFNWLDYDVLMKILLCLDDPADLVRVSSVSRTWRHFVVTNGLSRQLCVRMFPTLHRLDHVVEPSRCVKDIAEVGCSRYVEDENLGVEHRAFAFLARSCKTFPLRDCIGEAICASSTDNYPDESVRNTLEPHERVGRRPSYWSSKGQTTSSVPETLVYKLASDVCVVSEINIKPFEAYFQWGSPIYSAKSVRFRFGHPNVPLDGTMSEPCDGFSAEKFTWTYTTAEFPMAQENQLQNFKLPEPVLCIGGMLMIELLGRVQKQTMDGMFYICICHVQVVGRPLSPAFGVEILEPSGHFTLKALSYDPTLPEQPSPTAYLQGRIRDLEQILNLLRDQGVVVEEYDWNGDEEVDDEFEEDFAL</sequence>
<dbReference type="SUPFAM" id="SSF81383">
    <property type="entry name" value="F-box domain"/>
    <property type="match status" value="1"/>
</dbReference>
<gene>
    <name evidence="2" type="ORF">LITE_LOCUS38621</name>
</gene>
<name>A0AAV0PIA5_9ROSI</name>
<evidence type="ECO:0000259" key="1">
    <source>
        <dbReference type="Pfam" id="PF12937"/>
    </source>
</evidence>
<dbReference type="Proteomes" id="UP001154282">
    <property type="component" value="Unassembled WGS sequence"/>
</dbReference>